<dbReference type="Proteomes" id="UP000023152">
    <property type="component" value="Unassembled WGS sequence"/>
</dbReference>
<feature type="non-terminal residue" evidence="2">
    <location>
        <position position="288"/>
    </location>
</feature>
<evidence type="ECO:0000313" key="2">
    <source>
        <dbReference type="EMBL" id="ETO06791.1"/>
    </source>
</evidence>
<evidence type="ECO:0000256" key="1">
    <source>
        <dbReference type="SAM" id="Phobius"/>
    </source>
</evidence>
<dbReference type="EMBL" id="ASPP01026793">
    <property type="protein sequence ID" value="ETO06791.1"/>
    <property type="molecule type" value="Genomic_DNA"/>
</dbReference>
<proteinExistence type="predicted"/>
<dbReference type="AlphaFoldDB" id="X6LZL5"/>
<feature type="transmembrane region" description="Helical" evidence="1">
    <location>
        <begin position="260"/>
        <end position="283"/>
    </location>
</feature>
<keyword evidence="1" id="KW-1133">Transmembrane helix</keyword>
<organism evidence="2 3">
    <name type="scientific">Reticulomyxa filosa</name>
    <dbReference type="NCBI Taxonomy" id="46433"/>
    <lineage>
        <taxon>Eukaryota</taxon>
        <taxon>Sar</taxon>
        <taxon>Rhizaria</taxon>
        <taxon>Retaria</taxon>
        <taxon>Foraminifera</taxon>
        <taxon>Monothalamids</taxon>
        <taxon>Reticulomyxidae</taxon>
        <taxon>Reticulomyxa</taxon>
    </lineage>
</organism>
<keyword evidence="3" id="KW-1185">Reference proteome</keyword>
<gene>
    <name evidence="2" type="ORF">RFI_30601</name>
</gene>
<reference evidence="2 3" key="1">
    <citation type="journal article" date="2013" name="Curr. Biol.">
        <title>The Genome of the Foraminiferan Reticulomyxa filosa.</title>
        <authorList>
            <person name="Glockner G."/>
            <person name="Hulsmann N."/>
            <person name="Schleicher M."/>
            <person name="Noegel A.A."/>
            <person name="Eichinger L."/>
            <person name="Gallinger C."/>
            <person name="Pawlowski J."/>
            <person name="Sierra R."/>
            <person name="Euteneuer U."/>
            <person name="Pillet L."/>
            <person name="Moustafa A."/>
            <person name="Platzer M."/>
            <person name="Groth M."/>
            <person name="Szafranski K."/>
            <person name="Schliwa M."/>
        </authorList>
    </citation>
    <scope>NUCLEOTIDE SEQUENCE [LARGE SCALE GENOMIC DNA]</scope>
</reference>
<protein>
    <submittedName>
        <fullName evidence="2">Uncharacterized protein</fullName>
    </submittedName>
</protein>
<keyword evidence="1" id="KW-0812">Transmembrane</keyword>
<name>X6LZL5_RETFI</name>
<accession>X6LZL5</accession>
<sequence length="288" mass="33800">MVLLKKFEKILISIPNSPKTLKNKNNKQVNKSTNKKKINKEKFCTKKFTSIRSDMAKASAKAENFDSSISSAISNLDALSDDAQIWGCWLVSKQINDVDKEELKYWCVKIHCKDLLDLSLEEQNGNYLVRLQEDTIEFYFEASLSLFLLFSHEHPINYIPRIMTKKKKKSKHLATDSELKKFLEKEWKIENVVAPEHPKNFLNFNRGKEWEIRLTDIDKHPRVIKNFLRTWKTKQQQQQQQQSAADSPSVSRSQEFASELFTFIVGKELSFTPFFFFFFFFGVMNDDN</sequence>
<comment type="caution">
    <text evidence="2">The sequence shown here is derived from an EMBL/GenBank/DDBJ whole genome shotgun (WGS) entry which is preliminary data.</text>
</comment>
<evidence type="ECO:0000313" key="3">
    <source>
        <dbReference type="Proteomes" id="UP000023152"/>
    </source>
</evidence>
<keyword evidence="1" id="KW-0472">Membrane</keyword>